<dbReference type="InterPro" id="IPR000943">
    <property type="entry name" value="RNA_pol_sigma70"/>
</dbReference>
<feature type="domain" description="RNA polymerase sigma-70" evidence="5">
    <location>
        <begin position="72"/>
        <end position="85"/>
    </location>
</feature>
<organism evidence="6 7">
    <name type="scientific">Selenomonas ruminantium subsp. lactilytica (strain NBRC 103574 / TAM6421)</name>
    <dbReference type="NCBI Taxonomy" id="927704"/>
    <lineage>
        <taxon>Bacteria</taxon>
        <taxon>Bacillati</taxon>
        <taxon>Bacillota</taxon>
        <taxon>Negativicutes</taxon>
        <taxon>Selenomonadales</taxon>
        <taxon>Selenomonadaceae</taxon>
        <taxon>Selenomonas</taxon>
    </lineage>
</organism>
<evidence type="ECO:0000256" key="3">
    <source>
        <dbReference type="ARBA" id="ARBA00023125"/>
    </source>
</evidence>
<dbReference type="Pfam" id="PF04542">
    <property type="entry name" value="Sigma70_r2"/>
    <property type="match status" value="1"/>
</dbReference>
<reference evidence="6 7" key="1">
    <citation type="submission" date="2011-10" db="EMBL/GenBank/DDBJ databases">
        <title>Whole genome sequence of Selenomonas ruminantium subsp. lactilytica TAM6421.</title>
        <authorList>
            <person name="Oguchi A."/>
            <person name="Ankai A."/>
            <person name="Kaneko J."/>
            <person name="Yamada-Narita S."/>
            <person name="Fukui S."/>
            <person name="Takahashi M."/>
            <person name="Onodera T."/>
            <person name="Kojima S."/>
            <person name="Fushimi T."/>
            <person name="Abe N."/>
            <person name="Kamio Y."/>
            <person name="Yamazaki S."/>
            <person name="Fujita N."/>
        </authorList>
    </citation>
    <scope>NUCLEOTIDE SEQUENCE [LARGE SCALE GENOMIC DNA]</scope>
    <source>
        <strain evidence="7">NBRC 103574 / TAM6421</strain>
    </source>
</reference>
<name>I0GU79_SELRL</name>
<dbReference type="PANTHER" id="PTHR30385">
    <property type="entry name" value="SIGMA FACTOR F FLAGELLAR"/>
    <property type="match status" value="1"/>
</dbReference>
<keyword evidence="2" id="KW-0731">Sigma factor</keyword>
<dbReference type="SUPFAM" id="SSF88946">
    <property type="entry name" value="Sigma2 domain of RNA polymerase sigma factors"/>
    <property type="match status" value="1"/>
</dbReference>
<dbReference type="InterPro" id="IPR013324">
    <property type="entry name" value="RNA_pol_sigma_r3/r4-like"/>
</dbReference>
<evidence type="ECO:0000256" key="4">
    <source>
        <dbReference type="ARBA" id="ARBA00023163"/>
    </source>
</evidence>
<protein>
    <submittedName>
        <fullName evidence="6">Putative RNA polymerase sigma factor</fullName>
    </submittedName>
</protein>
<dbReference type="NCBIfam" id="TIGR02937">
    <property type="entry name" value="sigma70-ECF"/>
    <property type="match status" value="1"/>
</dbReference>
<dbReference type="AlphaFoldDB" id="I0GU79"/>
<dbReference type="eggNOG" id="COG1191">
    <property type="taxonomic scope" value="Bacteria"/>
</dbReference>
<dbReference type="GO" id="GO:0006352">
    <property type="term" value="P:DNA-templated transcription initiation"/>
    <property type="evidence" value="ECO:0007669"/>
    <property type="project" value="InterPro"/>
</dbReference>
<proteinExistence type="predicted"/>
<keyword evidence="4" id="KW-0804">Transcription</keyword>
<dbReference type="Gene3D" id="1.20.140.160">
    <property type="match status" value="1"/>
</dbReference>
<keyword evidence="1" id="KW-0805">Transcription regulation</keyword>
<gene>
    <name evidence="6" type="ordered locus">SELR_26080</name>
</gene>
<dbReference type="InterPro" id="IPR007627">
    <property type="entry name" value="RNA_pol_sigma70_r2"/>
</dbReference>
<dbReference type="InterPro" id="IPR014284">
    <property type="entry name" value="RNA_pol_sigma-70_dom"/>
</dbReference>
<dbReference type="InterPro" id="IPR007630">
    <property type="entry name" value="RNA_pol_sigma70_r4"/>
</dbReference>
<dbReference type="PRINTS" id="PR00046">
    <property type="entry name" value="SIGMA70FCT"/>
</dbReference>
<dbReference type="EMBL" id="AP012292">
    <property type="protein sequence ID" value="BAL84316.1"/>
    <property type="molecule type" value="Genomic_DNA"/>
</dbReference>
<evidence type="ECO:0000313" key="7">
    <source>
        <dbReference type="Proteomes" id="UP000007887"/>
    </source>
</evidence>
<dbReference type="GO" id="GO:0016987">
    <property type="term" value="F:sigma factor activity"/>
    <property type="evidence" value="ECO:0007669"/>
    <property type="project" value="UniProtKB-KW"/>
</dbReference>
<evidence type="ECO:0000259" key="5">
    <source>
        <dbReference type="PROSITE" id="PS00715"/>
    </source>
</evidence>
<evidence type="ECO:0000313" key="6">
    <source>
        <dbReference type="EMBL" id="BAL84316.1"/>
    </source>
</evidence>
<dbReference type="SUPFAM" id="SSF88659">
    <property type="entry name" value="Sigma3 and sigma4 domains of RNA polymerase sigma factors"/>
    <property type="match status" value="1"/>
</dbReference>
<dbReference type="PROSITE" id="PS00715">
    <property type="entry name" value="SIGMA70_1"/>
    <property type="match status" value="1"/>
</dbReference>
<dbReference type="PATRIC" id="fig|927704.6.peg.2693"/>
<dbReference type="HOGENOM" id="CLU_014793_8_3_9"/>
<evidence type="ECO:0000256" key="1">
    <source>
        <dbReference type="ARBA" id="ARBA00023015"/>
    </source>
</evidence>
<dbReference type="GO" id="GO:0003677">
    <property type="term" value="F:DNA binding"/>
    <property type="evidence" value="ECO:0007669"/>
    <property type="project" value="UniProtKB-KW"/>
</dbReference>
<dbReference type="Pfam" id="PF04545">
    <property type="entry name" value="Sigma70_r4"/>
    <property type="match status" value="1"/>
</dbReference>
<keyword evidence="3" id="KW-0238">DNA-binding</keyword>
<accession>I0GU79</accession>
<dbReference type="Proteomes" id="UP000007887">
    <property type="component" value="Chromosome"/>
</dbReference>
<dbReference type="InterPro" id="IPR013325">
    <property type="entry name" value="RNA_pol_sigma_r2"/>
</dbReference>
<dbReference type="Gene3D" id="1.10.1740.10">
    <property type="match status" value="1"/>
</dbReference>
<dbReference type="KEGG" id="sri:SELR_26080"/>
<evidence type="ECO:0000256" key="2">
    <source>
        <dbReference type="ARBA" id="ARBA00023082"/>
    </source>
</evidence>
<sequence length="219" mass="24968">MLRGKEVKAMRFAQYVAELQKVKPLDRETEAALWQACKHEGDEAARQRLIEAYQPLVFKQALPYRSLQNVMDVVQEGTVGLIEAVERYEPERGVAFSLYAIHRIRGRMLDFLQKEGQSDSPCMDALQDEGGVTYKENLMDTAPTVAEQAETNEMVGRLRTAMERLPAKEKAVLENVFLASRDVAAVAEDMDLSTGHVYRLQQTGIRRIRGMLSRFMQNW</sequence>